<evidence type="ECO:0000313" key="3">
    <source>
        <dbReference type="EMBL" id="GHC34143.1"/>
    </source>
</evidence>
<accession>A0A918WDK1</accession>
<dbReference type="Proteomes" id="UP000646244">
    <property type="component" value="Unassembled WGS sequence"/>
</dbReference>
<evidence type="ECO:0000256" key="2">
    <source>
        <dbReference type="SAM" id="SignalP"/>
    </source>
</evidence>
<evidence type="ECO:0000256" key="1">
    <source>
        <dbReference type="SAM" id="MobiDB-lite"/>
    </source>
</evidence>
<gene>
    <name evidence="3" type="ORF">GCM10010507_03570</name>
</gene>
<feature type="region of interest" description="Disordered" evidence="1">
    <location>
        <begin position="61"/>
        <end position="110"/>
    </location>
</feature>
<name>A0A918WDK1_STRCJ</name>
<organism evidence="3 4">
    <name type="scientific">Streptomyces cinnamoneus</name>
    <name type="common">Streptoverticillium cinnamoneum</name>
    <dbReference type="NCBI Taxonomy" id="53446"/>
    <lineage>
        <taxon>Bacteria</taxon>
        <taxon>Bacillati</taxon>
        <taxon>Actinomycetota</taxon>
        <taxon>Actinomycetes</taxon>
        <taxon>Kitasatosporales</taxon>
        <taxon>Streptomycetaceae</taxon>
        <taxon>Streptomyces</taxon>
        <taxon>Streptomyces cinnamoneus group</taxon>
    </lineage>
</organism>
<feature type="signal peptide" evidence="2">
    <location>
        <begin position="1"/>
        <end position="25"/>
    </location>
</feature>
<evidence type="ECO:0000313" key="4">
    <source>
        <dbReference type="Proteomes" id="UP000646244"/>
    </source>
</evidence>
<comment type="caution">
    <text evidence="3">The sequence shown here is derived from an EMBL/GenBank/DDBJ whole genome shotgun (WGS) entry which is preliminary data.</text>
</comment>
<proteinExistence type="predicted"/>
<sequence>MVQPAVRAVLAVLASVLLVLSGAVAEGMESVSVREEIPASAPLADGSSDECTACTAEQRVPRPGRVGRPTGRRACPSALAPAAGAAGGLSGRQAPSRPGGVLAADDRAHHSVLRC</sequence>
<keyword evidence="2" id="KW-0732">Signal</keyword>
<dbReference type="AlphaFoldDB" id="A0A918WDK1"/>
<reference evidence="3" key="1">
    <citation type="journal article" date="2014" name="Int. J. Syst. Evol. Microbiol.">
        <title>Complete genome sequence of Corynebacterium casei LMG S-19264T (=DSM 44701T), isolated from a smear-ripened cheese.</title>
        <authorList>
            <consortium name="US DOE Joint Genome Institute (JGI-PGF)"/>
            <person name="Walter F."/>
            <person name="Albersmeier A."/>
            <person name="Kalinowski J."/>
            <person name="Ruckert C."/>
        </authorList>
    </citation>
    <scope>NUCLEOTIDE SEQUENCE</scope>
    <source>
        <strain evidence="3">JCM 4633</strain>
    </source>
</reference>
<dbReference type="EMBL" id="BMVB01000001">
    <property type="protein sequence ID" value="GHC34143.1"/>
    <property type="molecule type" value="Genomic_DNA"/>
</dbReference>
<feature type="chain" id="PRO_5036837635" evidence="2">
    <location>
        <begin position="26"/>
        <end position="115"/>
    </location>
</feature>
<feature type="compositionally biased region" description="Low complexity" evidence="1">
    <location>
        <begin position="61"/>
        <end position="84"/>
    </location>
</feature>
<protein>
    <submittedName>
        <fullName evidence="3">Uncharacterized protein</fullName>
    </submittedName>
</protein>
<reference evidence="3" key="2">
    <citation type="submission" date="2020-09" db="EMBL/GenBank/DDBJ databases">
        <authorList>
            <person name="Sun Q."/>
            <person name="Ohkuma M."/>
        </authorList>
    </citation>
    <scope>NUCLEOTIDE SEQUENCE</scope>
    <source>
        <strain evidence="3">JCM 4633</strain>
    </source>
</reference>